<dbReference type="Proteomes" id="UP000182466">
    <property type="component" value="Unassembled WGS sequence"/>
</dbReference>
<proteinExistence type="predicted"/>
<accession>A0A1I6XCA4</accession>
<evidence type="ECO:0000259" key="1">
    <source>
        <dbReference type="Pfam" id="PF01755"/>
    </source>
</evidence>
<sequence>MLPQAELIEAVDGRNQTSIPDVATLPGNLHRPHYPFPLRPAEIGVFQSHRRCWQTIVDRGWDWALIAEDDLQVDPEKLATALDLVARHGSVDMYVRLPVKARETPAQVLGSAGDMQFILPRVIGLQCICQVVGRHAAARLLAVTAAIDRPVDTLLQMHWVTGQPIHAILPNGNAEVAHQIGGSTIQVKTRAAGKLLRELNRAWYRAQVALRPQKQ</sequence>
<protein>
    <submittedName>
        <fullName evidence="2">Glycosyltransferase involved in LPS biosynthesis, GR25 family</fullName>
    </submittedName>
</protein>
<gene>
    <name evidence="2" type="ORF">SAMN05216236_101191</name>
</gene>
<keyword evidence="2" id="KW-0808">Transferase</keyword>
<dbReference type="GO" id="GO:0016740">
    <property type="term" value="F:transferase activity"/>
    <property type="evidence" value="ECO:0007669"/>
    <property type="project" value="UniProtKB-KW"/>
</dbReference>
<organism evidence="2 3">
    <name type="scientific">Sedimentitalea nanhaiensis</name>
    <dbReference type="NCBI Taxonomy" id="999627"/>
    <lineage>
        <taxon>Bacteria</taxon>
        <taxon>Pseudomonadati</taxon>
        <taxon>Pseudomonadota</taxon>
        <taxon>Alphaproteobacteria</taxon>
        <taxon>Rhodobacterales</taxon>
        <taxon>Paracoccaceae</taxon>
        <taxon>Sedimentitalea</taxon>
    </lineage>
</organism>
<dbReference type="InterPro" id="IPR002654">
    <property type="entry name" value="Glyco_trans_25"/>
</dbReference>
<dbReference type="Pfam" id="PF01755">
    <property type="entry name" value="Glyco_transf_25"/>
    <property type="match status" value="1"/>
</dbReference>
<dbReference type="CDD" id="cd06532">
    <property type="entry name" value="Glyco_transf_25"/>
    <property type="match status" value="1"/>
</dbReference>
<name>A0A1I6XCA4_9RHOB</name>
<dbReference type="AlphaFoldDB" id="A0A1I6XCA4"/>
<evidence type="ECO:0000313" key="3">
    <source>
        <dbReference type="Proteomes" id="UP000182466"/>
    </source>
</evidence>
<dbReference type="STRING" id="999627.SAMN05216236_101191"/>
<reference evidence="2 3" key="1">
    <citation type="submission" date="2016-10" db="EMBL/GenBank/DDBJ databases">
        <authorList>
            <person name="de Groot N.N."/>
        </authorList>
    </citation>
    <scope>NUCLEOTIDE SEQUENCE [LARGE SCALE GENOMIC DNA]</scope>
    <source>
        <strain evidence="2 3">CGMCC 1.10959</strain>
    </source>
</reference>
<dbReference type="eggNOG" id="COG3306">
    <property type="taxonomic scope" value="Bacteria"/>
</dbReference>
<keyword evidence="3" id="KW-1185">Reference proteome</keyword>
<feature type="domain" description="Glycosyl transferase family 25" evidence="1">
    <location>
        <begin position="5"/>
        <end position="76"/>
    </location>
</feature>
<dbReference type="EMBL" id="FPAW01000001">
    <property type="protein sequence ID" value="SFT35662.1"/>
    <property type="molecule type" value="Genomic_DNA"/>
</dbReference>
<evidence type="ECO:0000313" key="2">
    <source>
        <dbReference type="EMBL" id="SFT35662.1"/>
    </source>
</evidence>